<evidence type="ECO:0000313" key="8">
    <source>
        <dbReference type="EMBL" id="MDQ0319645.1"/>
    </source>
</evidence>
<dbReference type="EMBL" id="JAUSVF010000001">
    <property type="protein sequence ID" value="MDQ0319645.1"/>
    <property type="molecule type" value="Genomic_DNA"/>
</dbReference>
<evidence type="ECO:0000256" key="1">
    <source>
        <dbReference type="ARBA" id="ARBA00004651"/>
    </source>
</evidence>
<organism evidence="8 9">
    <name type="scientific">Pararhizobium capsulatum DSM 1112</name>
    <dbReference type="NCBI Taxonomy" id="1121113"/>
    <lineage>
        <taxon>Bacteria</taxon>
        <taxon>Pseudomonadati</taxon>
        <taxon>Pseudomonadota</taxon>
        <taxon>Alphaproteobacteria</taxon>
        <taxon>Hyphomicrobiales</taxon>
        <taxon>Rhizobiaceae</taxon>
        <taxon>Rhizobium/Agrobacterium group</taxon>
        <taxon>Pararhizobium</taxon>
    </lineage>
</organism>
<evidence type="ECO:0000256" key="3">
    <source>
        <dbReference type="ARBA" id="ARBA00022692"/>
    </source>
</evidence>
<evidence type="ECO:0000256" key="5">
    <source>
        <dbReference type="ARBA" id="ARBA00023136"/>
    </source>
</evidence>
<dbReference type="PANTHER" id="PTHR39087">
    <property type="entry name" value="UPF0104 MEMBRANE PROTEIN MJ1595"/>
    <property type="match status" value="1"/>
</dbReference>
<dbReference type="RefSeq" id="WP_307228711.1">
    <property type="nucleotide sequence ID" value="NZ_JAUSVF010000001.1"/>
</dbReference>
<evidence type="ECO:0000313" key="9">
    <source>
        <dbReference type="Proteomes" id="UP001230207"/>
    </source>
</evidence>
<name>A0ABU0BN17_9HYPH</name>
<evidence type="ECO:0000256" key="4">
    <source>
        <dbReference type="ARBA" id="ARBA00022989"/>
    </source>
</evidence>
<keyword evidence="2" id="KW-1003">Cell membrane</keyword>
<evidence type="ECO:0000256" key="7">
    <source>
        <dbReference type="SAM" id="Phobius"/>
    </source>
</evidence>
<feature type="transmembrane region" description="Helical" evidence="7">
    <location>
        <begin position="304"/>
        <end position="324"/>
    </location>
</feature>
<feature type="transmembrane region" description="Helical" evidence="7">
    <location>
        <begin position="222"/>
        <end position="241"/>
    </location>
</feature>
<accession>A0ABU0BN17</accession>
<dbReference type="Proteomes" id="UP001230207">
    <property type="component" value="Unassembled WGS sequence"/>
</dbReference>
<keyword evidence="5 7" id="KW-0472">Membrane</keyword>
<keyword evidence="9" id="KW-1185">Reference proteome</keyword>
<keyword evidence="3 7" id="KW-0812">Transmembrane</keyword>
<dbReference type="InterPro" id="IPR022791">
    <property type="entry name" value="L-PG_synthase/AglD"/>
</dbReference>
<reference evidence="8 9" key="1">
    <citation type="submission" date="2023-07" db="EMBL/GenBank/DDBJ databases">
        <title>Genomic Encyclopedia of Type Strains, Phase IV (KMG-IV): sequencing the most valuable type-strain genomes for metagenomic binning, comparative biology and taxonomic classification.</title>
        <authorList>
            <person name="Goeker M."/>
        </authorList>
    </citation>
    <scope>NUCLEOTIDE SEQUENCE [LARGE SCALE GENOMIC DNA]</scope>
    <source>
        <strain evidence="8 9">DSM 1112</strain>
    </source>
</reference>
<comment type="caution">
    <text evidence="8">The sequence shown here is derived from an EMBL/GenBank/DDBJ whole genome shotgun (WGS) entry which is preliminary data.</text>
</comment>
<dbReference type="PANTHER" id="PTHR39087:SF2">
    <property type="entry name" value="UPF0104 MEMBRANE PROTEIN MJ1595"/>
    <property type="match status" value="1"/>
</dbReference>
<protein>
    <recommendedName>
        <fullName evidence="10">Lysylphosphatidylglycerol synthase TM region</fullName>
    </recommendedName>
</protein>
<feature type="transmembrane region" description="Helical" evidence="7">
    <location>
        <begin position="27"/>
        <end position="47"/>
    </location>
</feature>
<gene>
    <name evidence="8" type="ORF">QO002_001783</name>
</gene>
<evidence type="ECO:0000256" key="2">
    <source>
        <dbReference type="ARBA" id="ARBA00022475"/>
    </source>
</evidence>
<evidence type="ECO:0008006" key="10">
    <source>
        <dbReference type="Google" id="ProtNLM"/>
    </source>
</evidence>
<evidence type="ECO:0000256" key="6">
    <source>
        <dbReference type="SAM" id="MobiDB-lite"/>
    </source>
</evidence>
<keyword evidence="4 7" id="KW-1133">Transmembrane helix</keyword>
<sequence length="331" mass="35861">MKALPMNLPDTQAKDGSRGQPSELRRYMAPVSAACVVAYAAFVQWFWGWDTIFAAWHDIGLGTCAAAIGLFCATYLVRCYRISDYFPTETGGRFLALFRVVQIHNLLNIMVPFRVGEVSFPVLMRSEFGVTLTRGTAALLVMRLLDLHALLAAAGVGFLLVTGQRGLVWALWALFLISPVLVLWSRAPLVKFLHRSLPGKLHRVIEQIEQGLPRDHAALLRAWLMTCLNWGTKIAVFVWILNRMGVQPLPAALGGAIGGELSSVLPFHAPAGVGTYPAGIVAGSLFLGASTTSEAMEILARASINAHLMIIVSALVAAGLASLYRPRSNKA</sequence>
<dbReference type="Pfam" id="PF03706">
    <property type="entry name" value="LPG_synthase_TM"/>
    <property type="match status" value="1"/>
</dbReference>
<feature type="region of interest" description="Disordered" evidence="6">
    <location>
        <begin position="1"/>
        <end position="21"/>
    </location>
</feature>
<feature type="transmembrane region" description="Helical" evidence="7">
    <location>
        <begin position="59"/>
        <end position="77"/>
    </location>
</feature>
<comment type="subcellular location">
    <subcellularLocation>
        <location evidence="1">Cell membrane</location>
        <topology evidence="1">Multi-pass membrane protein</topology>
    </subcellularLocation>
</comment>
<feature type="transmembrane region" description="Helical" evidence="7">
    <location>
        <begin position="144"/>
        <end position="161"/>
    </location>
</feature>
<proteinExistence type="predicted"/>
<feature type="transmembrane region" description="Helical" evidence="7">
    <location>
        <begin position="167"/>
        <end position="185"/>
    </location>
</feature>